<dbReference type="Gene3D" id="3.90.230.10">
    <property type="entry name" value="Creatinase/methionine aminopeptidase superfamily"/>
    <property type="match status" value="1"/>
</dbReference>
<dbReference type="PANTHER" id="PTHR46112">
    <property type="entry name" value="AMINOPEPTIDASE"/>
    <property type="match status" value="1"/>
</dbReference>
<dbReference type="AlphaFoldDB" id="A0AAT9FL35"/>
<reference evidence="2" key="1">
    <citation type="submission" date="2024-07" db="EMBL/GenBank/DDBJ databases">
        <title>Complete genome sequence of Verrucomicrobiaceae bacterium NT6N.</title>
        <authorList>
            <person name="Huang C."/>
            <person name="Takami H."/>
            <person name="Hamasaki K."/>
        </authorList>
    </citation>
    <scope>NUCLEOTIDE SEQUENCE</scope>
    <source>
        <strain evidence="2">NT6N</strain>
    </source>
</reference>
<accession>A0AAT9FL35</accession>
<organism evidence="2">
    <name type="scientific">Oceaniferula spumae</name>
    <dbReference type="NCBI Taxonomy" id="2979115"/>
    <lineage>
        <taxon>Bacteria</taxon>
        <taxon>Pseudomonadati</taxon>
        <taxon>Verrucomicrobiota</taxon>
        <taxon>Verrucomicrobiia</taxon>
        <taxon>Verrucomicrobiales</taxon>
        <taxon>Verrucomicrobiaceae</taxon>
        <taxon>Oceaniferula</taxon>
    </lineage>
</organism>
<name>A0AAT9FL35_9BACT</name>
<dbReference type="InterPro" id="IPR000994">
    <property type="entry name" value="Pept_M24"/>
</dbReference>
<protein>
    <submittedName>
        <fullName evidence="2">Peptidase M24</fullName>
    </submittedName>
</protein>
<dbReference type="PANTHER" id="PTHR46112:SF2">
    <property type="entry name" value="XAA-PRO AMINOPEPTIDASE P-RELATED"/>
    <property type="match status" value="1"/>
</dbReference>
<gene>
    <name evidence="2" type="ORF">NT6N_17690</name>
</gene>
<dbReference type="InterPro" id="IPR036005">
    <property type="entry name" value="Creatinase/aminopeptidase-like"/>
</dbReference>
<dbReference type="InterPro" id="IPR050659">
    <property type="entry name" value="Peptidase_M24B"/>
</dbReference>
<dbReference type="KEGG" id="osu:NT6N_17690"/>
<dbReference type="EMBL" id="AP026866">
    <property type="protein sequence ID" value="BDS06729.1"/>
    <property type="molecule type" value="Genomic_DNA"/>
</dbReference>
<proteinExistence type="predicted"/>
<sequence length="387" mass="42783">MSSNKTKRKKESILFHADTNDPNMMYFSRFNAFDPYLAFSLGNKKIGVSHAMEYSRMEQESAFDEIILLSELQSGAAKRFKLPKGLSPDVSQLVQHLAELHKIKEFKVGDRFPAGLAFSLRDAGIKITPTANGSLFPSRQIKTPEEIQSLKKANAAAAAGFRIVSKTLAESTVRRGKLIHEGRILTAERLRELIGQATLGKGAVALHTIASPGDQAVDNHCAGHGPIHEGELIVVDIFPRRHADGYWGDMTRTYLKGKASDAQRRLVRTVKKAHQLSLDMIKPGVTGSKVHQSVQAFFSKEGYETTFDNTKPEGFFHALGHGVGLEIHETPVMSIKGTWKFKKGMVVTVEPGLYYLGLGGVRIEDSILITEDGNEKLARVPYKWEIA</sequence>
<dbReference type="Pfam" id="PF00557">
    <property type="entry name" value="Peptidase_M24"/>
    <property type="match status" value="1"/>
</dbReference>
<feature type="domain" description="Peptidase M24" evidence="1">
    <location>
        <begin position="150"/>
        <end position="371"/>
    </location>
</feature>
<evidence type="ECO:0000313" key="2">
    <source>
        <dbReference type="EMBL" id="BDS06729.1"/>
    </source>
</evidence>
<dbReference type="SUPFAM" id="SSF55920">
    <property type="entry name" value="Creatinase/aminopeptidase"/>
    <property type="match status" value="1"/>
</dbReference>
<evidence type="ECO:0000259" key="1">
    <source>
        <dbReference type="Pfam" id="PF00557"/>
    </source>
</evidence>